<evidence type="ECO:0000259" key="1">
    <source>
        <dbReference type="Pfam" id="PF12770"/>
    </source>
</evidence>
<dbReference type="AlphaFoldDB" id="U7QLN8"/>
<protein>
    <submittedName>
        <fullName evidence="2">CHAT domain protein</fullName>
    </submittedName>
</protein>
<evidence type="ECO:0000313" key="2">
    <source>
        <dbReference type="EMBL" id="ERT08798.1"/>
    </source>
</evidence>
<organism evidence="2 3">
    <name type="scientific">Lyngbya aestuarii BL J</name>
    <dbReference type="NCBI Taxonomy" id="1348334"/>
    <lineage>
        <taxon>Bacteria</taxon>
        <taxon>Bacillati</taxon>
        <taxon>Cyanobacteriota</taxon>
        <taxon>Cyanophyceae</taxon>
        <taxon>Oscillatoriophycideae</taxon>
        <taxon>Oscillatoriales</taxon>
        <taxon>Microcoleaceae</taxon>
        <taxon>Lyngbya</taxon>
    </lineage>
</organism>
<dbReference type="Pfam" id="PF12770">
    <property type="entry name" value="CHAT"/>
    <property type="match status" value="1"/>
</dbReference>
<dbReference type="InterPro" id="IPR024983">
    <property type="entry name" value="CHAT_dom"/>
</dbReference>
<feature type="domain" description="CHAT" evidence="1">
    <location>
        <begin position="2"/>
        <end position="91"/>
    </location>
</feature>
<gene>
    <name evidence="2" type="ORF">M595_1236</name>
</gene>
<keyword evidence="3" id="KW-1185">Reference proteome</keyword>
<reference evidence="2 3" key="1">
    <citation type="journal article" date="2013" name="Front. Microbiol.">
        <title>Comparative genomic analyses of the cyanobacterium, Lyngbya aestuarii BL J, a powerful hydrogen producer.</title>
        <authorList>
            <person name="Kothari A."/>
            <person name="Vaughn M."/>
            <person name="Garcia-Pichel F."/>
        </authorList>
    </citation>
    <scope>NUCLEOTIDE SEQUENCE [LARGE SCALE GENOMIC DNA]</scope>
    <source>
        <strain evidence="2 3">BL J</strain>
    </source>
</reference>
<dbReference type="EMBL" id="AUZM01000008">
    <property type="protein sequence ID" value="ERT08798.1"/>
    <property type="molecule type" value="Genomic_DNA"/>
</dbReference>
<accession>U7QLN8</accession>
<comment type="caution">
    <text evidence="2">The sequence shown here is derived from an EMBL/GenBank/DDBJ whole genome shotgun (WGS) entry which is preliminary data.</text>
</comment>
<name>U7QLN8_9CYAN</name>
<proteinExistence type="predicted"/>
<sequence length="93" mass="10424">MASLWLVNDPATSQLMQQFYRHLYDGKTKAEALQFAQLSFLNESQTATENDERTGDGGFIQLDARTGLPINNVINTLSHPYYWAAFILIGNGL</sequence>
<dbReference type="Proteomes" id="UP000017127">
    <property type="component" value="Unassembled WGS sequence"/>
</dbReference>
<evidence type="ECO:0000313" key="3">
    <source>
        <dbReference type="Proteomes" id="UP000017127"/>
    </source>
</evidence>